<evidence type="ECO:0000256" key="10">
    <source>
        <dbReference type="HAMAP-Rule" id="MF_00255"/>
    </source>
</evidence>
<dbReference type="GO" id="GO:0006420">
    <property type="term" value="P:arginyl-tRNA aminoacylation"/>
    <property type="evidence" value="ECO:0007669"/>
    <property type="project" value="InterPro"/>
</dbReference>
<dbReference type="PRINTS" id="PR01045">
    <property type="entry name" value="TRNASYNTHGB"/>
</dbReference>
<name>A0A257LUI3_UNCW3</name>
<dbReference type="GO" id="GO:0004814">
    <property type="term" value="F:arginine-tRNA ligase activity"/>
    <property type="evidence" value="ECO:0007669"/>
    <property type="project" value="InterPro"/>
</dbReference>
<dbReference type="GO" id="GO:0004820">
    <property type="term" value="F:glycine-tRNA ligase activity"/>
    <property type="evidence" value="ECO:0007669"/>
    <property type="project" value="UniProtKB-UniRule"/>
</dbReference>
<dbReference type="NCBIfam" id="TIGR00211">
    <property type="entry name" value="glyS"/>
    <property type="match status" value="1"/>
</dbReference>
<keyword evidence="6 10" id="KW-0067">ATP-binding</keyword>
<keyword evidence="3 10" id="KW-0963">Cytoplasm</keyword>
<comment type="subcellular location">
    <subcellularLocation>
        <location evidence="1 10">Cytoplasm</location>
    </subcellularLocation>
</comment>
<comment type="subunit">
    <text evidence="10">Tetramer of two alpha and two beta subunits.</text>
</comment>
<dbReference type="Pfam" id="PF05746">
    <property type="entry name" value="DALR_1"/>
    <property type="match status" value="1"/>
</dbReference>
<feature type="domain" description="DALR anticodon binding" evidence="11">
    <location>
        <begin position="551"/>
        <end position="638"/>
    </location>
</feature>
<dbReference type="InterPro" id="IPR008909">
    <property type="entry name" value="DALR_anticod-bd"/>
</dbReference>
<dbReference type="HAMAP" id="MF_00255">
    <property type="entry name" value="Gly_tRNA_synth_beta"/>
    <property type="match status" value="1"/>
</dbReference>
<keyword evidence="8 10" id="KW-0030">Aminoacyl-tRNA synthetase</keyword>
<evidence type="ECO:0000256" key="6">
    <source>
        <dbReference type="ARBA" id="ARBA00022840"/>
    </source>
</evidence>
<dbReference type="EC" id="6.1.1.14" evidence="10"/>
<evidence type="ECO:0000256" key="4">
    <source>
        <dbReference type="ARBA" id="ARBA00022598"/>
    </source>
</evidence>
<evidence type="ECO:0000259" key="11">
    <source>
        <dbReference type="Pfam" id="PF05746"/>
    </source>
</evidence>
<gene>
    <name evidence="10 12" type="primary">glyS</name>
    <name evidence="12" type="ORF">CGW93_04530</name>
</gene>
<dbReference type="InterPro" id="IPR006194">
    <property type="entry name" value="Gly-tRNA-synth_heterodimer"/>
</dbReference>
<evidence type="ECO:0000256" key="1">
    <source>
        <dbReference type="ARBA" id="ARBA00004496"/>
    </source>
</evidence>
<dbReference type="PANTHER" id="PTHR30075">
    <property type="entry name" value="GLYCYL-TRNA SYNTHETASE"/>
    <property type="match status" value="1"/>
</dbReference>
<accession>A0A257LUI3</accession>
<protein>
    <recommendedName>
        <fullName evidence="10">Glycine--tRNA ligase beta subunit</fullName>
        <ecNumber evidence="10">6.1.1.14</ecNumber>
    </recommendedName>
    <alternativeName>
        <fullName evidence="10">Glycyl-tRNA synthetase beta subunit</fullName>
        <shortName evidence="10">GlyRS</shortName>
    </alternativeName>
</protein>
<evidence type="ECO:0000256" key="5">
    <source>
        <dbReference type="ARBA" id="ARBA00022741"/>
    </source>
</evidence>
<evidence type="ECO:0000256" key="2">
    <source>
        <dbReference type="ARBA" id="ARBA00008226"/>
    </source>
</evidence>
<dbReference type="GO" id="GO:0005829">
    <property type="term" value="C:cytosol"/>
    <property type="evidence" value="ECO:0007669"/>
    <property type="project" value="TreeGrafter"/>
</dbReference>
<evidence type="ECO:0000256" key="3">
    <source>
        <dbReference type="ARBA" id="ARBA00022490"/>
    </source>
</evidence>
<dbReference type="Proteomes" id="UP000216312">
    <property type="component" value="Unassembled WGS sequence"/>
</dbReference>
<dbReference type="PROSITE" id="PS50861">
    <property type="entry name" value="AA_TRNA_LIGASE_II_GLYAB"/>
    <property type="match status" value="2"/>
</dbReference>
<dbReference type="AlphaFoldDB" id="A0A257LUI3"/>
<keyword evidence="7 10" id="KW-0648">Protein biosynthesis</keyword>
<comment type="similarity">
    <text evidence="2 10">Belongs to the class-II aminoacyl-tRNA synthetase family.</text>
</comment>
<keyword evidence="4 10" id="KW-0436">Ligase</keyword>
<evidence type="ECO:0000256" key="7">
    <source>
        <dbReference type="ARBA" id="ARBA00022917"/>
    </source>
</evidence>
<comment type="caution">
    <text evidence="12">The sequence shown here is derived from an EMBL/GenBank/DDBJ whole genome shotgun (WGS) entry which is preliminary data.</text>
</comment>
<dbReference type="GO" id="GO:0005524">
    <property type="term" value="F:ATP binding"/>
    <property type="evidence" value="ECO:0007669"/>
    <property type="project" value="UniProtKB-UniRule"/>
</dbReference>
<sequence length="657" mass="75966">MSRTLLVEIGTEEIPARFLIPAATSFRELFVEFLTKNSIPYGEVNVFYTPRRMTIIVEKIADRQNDILTEVYGPPVSKFFTDKGELTQQAIGYLKAHNITVDEIKTKQKGGKEVVYYVKREPGKPVTRLVADTLYELVQKVRFPKTMRWNGNGFRFARPIRWMVVMLDDEVIPVEVAGVKSNRISYGLRFEPPITVDHACNYLKLMRAARIEPDPEVRRKKILDAIHKEEKVHNIVWVEDRELLDEVVNLVEAPVPIGGEFPSRYLRLPEPVVVTALREHQRYFVFKDKGGRLSTHFLFIGNNPDADIEQVREGLEHIVVSRLEDAMFYFEEDQKRKLRARIGELKKVVWRAGLGTLYDKTERLVKLTQHLHQYFADVPKDKLERTVWLAKTDMLTTMLRDGKEFTKLQGIIGKEYALLQGEEPEIAVDSIVGIGMIEGLPKGSFDPFALRRLAQGVVRIVVGKGLFIKLRPLLELAFKNYGREPEVERYLAFLKDRLRRMMEDKGVRYDIMEGVVSLDEDDLYDLYLKGMAFNKMRDKPEFEDLVIIARRVGNILEGVEADVKPDTAKFTEPAERAIYRKATEIMPALEVAKRERRYEDVVSLLLELGPYIHRLFDDVLIMAEDADIRKNRLALVNFIYSMFCDMADFRKMVLPGD</sequence>
<dbReference type="PANTHER" id="PTHR30075:SF2">
    <property type="entry name" value="GLYCINE--TRNA LIGASE, CHLOROPLASTIC_MITOCHONDRIAL 2"/>
    <property type="match status" value="1"/>
</dbReference>
<dbReference type="InterPro" id="IPR015944">
    <property type="entry name" value="Gly-tRNA-synth_bsu"/>
</dbReference>
<dbReference type="Pfam" id="PF02092">
    <property type="entry name" value="tRNA_synt_2f"/>
    <property type="match status" value="2"/>
</dbReference>
<dbReference type="EMBL" id="NMUJ01000067">
    <property type="protein sequence ID" value="OYV02626.1"/>
    <property type="molecule type" value="Genomic_DNA"/>
</dbReference>
<organism evidence="12 13">
    <name type="scientific">candidate division WOR-3 bacterium 4484_18</name>
    <dbReference type="NCBI Taxonomy" id="2020626"/>
    <lineage>
        <taxon>Bacteria</taxon>
        <taxon>Bacteria division WOR-3</taxon>
    </lineage>
</organism>
<evidence type="ECO:0000256" key="9">
    <source>
        <dbReference type="ARBA" id="ARBA00047937"/>
    </source>
</evidence>
<evidence type="ECO:0000256" key="8">
    <source>
        <dbReference type="ARBA" id="ARBA00023146"/>
    </source>
</evidence>
<evidence type="ECO:0000313" key="13">
    <source>
        <dbReference type="Proteomes" id="UP000216312"/>
    </source>
</evidence>
<evidence type="ECO:0000313" key="12">
    <source>
        <dbReference type="EMBL" id="OYV02626.1"/>
    </source>
</evidence>
<dbReference type="GO" id="GO:0006426">
    <property type="term" value="P:glycyl-tRNA aminoacylation"/>
    <property type="evidence" value="ECO:0007669"/>
    <property type="project" value="UniProtKB-UniRule"/>
</dbReference>
<reference evidence="13" key="1">
    <citation type="submission" date="2017-07" db="EMBL/GenBank/DDBJ databases">
        <title>Novel pathways for hydrocarbon cycling and metabolic interdependencies in hydrothermal sediment communities.</title>
        <authorList>
            <person name="Dombrowski N."/>
            <person name="Seitz K."/>
            <person name="Teske A."/>
            <person name="Baker B."/>
        </authorList>
    </citation>
    <scope>NUCLEOTIDE SEQUENCE [LARGE SCALE GENOMIC DNA]</scope>
</reference>
<keyword evidence="5 10" id="KW-0547">Nucleotide-binding</keyword>
<comment type="catalytic activity">
    <reaction evidence="9 10">
        <text>tRNA(Gly) + glycine + ATP = glycyl-tRNA(Gly) + AMP + diphosphate</text>
        <dbReference type="Rhea" id="RHEA:16013"/>
        <dbReference type="Rhea" id="RHEA-COMP:9664"/>
        <dbReference type="Rhea" id="RHEA-COMP:9683"/>
        <dbReference type="ChEBI" id="CHEBI:30616"/>
        <dbReference type="ChEBI" id="CHEBI:33019"/>
        <dbReference type="ChEBI" id="CHEBI:57305"/>
        <dbReference type="ChEBI" id="CHEBI:78442"/>
        <dbReference type="ChEBI" id="CHEBI:78522"/>
        <dbReference type="ChEBI" id="CHEBI:456215"/>
        <dbReference type="EC" id="6.1.1.14"/>
    </reaction>
</comment>
<proteinExistence type="inferred from homology"/>